<dbReference type="AlphaFoldDB" id="A0A6M3LLB7"/>
<sequence>MIKYKSGYKYQLVESYSVQTPVRPIDFILSEYIELTVLGVLTIHKGYAWDGASGPGIDTKNIMSPSLEHDAFYQLMRQRLLDPAWRVAVDRFLQTRCLENGMSKIRAWWVHRGVRLGGGPHADPKNAKIVNEAP</sequence>
<evidence type="ECO:0008006" key="2">
    <source>
        <dbReference type="Google" id="ProtNLM"/>
    </source>
</evidence>
<organism evidence="1">
    <name type="scientific">viral metagenome</name>
    <dbReference type="NCBI Taxonomy" id="1070528"/>
    <lineage>
        <taxon>unclassified sequences</taxon>
        <taxon>metagenomes</taxon>
        <taxon>organismal metagenomes</taxon>
    </lineage>
</organism>
<gene>
    <name evidence="1" type="ORF">MM415B05482_0007</name>
</gene>
<protein>
    <recommendedName>
        <fullName evidence="2">DUF1353 domain-containing protein</fullName>
    </recommendedName>
</protein>
<proteinExistence type="predicted"/>
<dbReference type="EMBL" id="MT143304">
    <property type="protein sequence ID" value="QJA95313.1"/>
    <property type="molecule type" value="Genomic_DNA"/>
</dbReference>
<accession>A0A6M3LLB7</accession>
<reference evidence="1" key="1">
    <citation type="submission" date="2020-03" db="EMBL/GenBank/DDBJ databases">
        <title>The deep terrestrial virosphere.</title>
        <authorList>
            <person name="Holmfeldt K."/>
            <person name="Nilsson E."/>
            <person name="Simone D."/>
            <person name="Lopez-Fernandez M."/>
            <person name="Wu X."/>
            <person name="de Brujin I."/>
            <person name="Lundin D."/>
            <person name="Andersson A."/>
            <person name="Bertilsson S."/>
            <person name="Dopson M."/>
        </authorList>
    </citation>
    <scope>NUCLEOTIDE SEQUENCE</scope>
    <source>
        <strain evidence="1">MM415B05482</strain>
    </source>
</reference>
<name>A0A6M3LLB7_9ZZZZ</name>
<evidence type="ECO:0000313" key="1">
    <source>
        <dbReference type="EMBL" id="QJA95313.1"/>
    </source>
</evidence>